<organism evidence="4">
    <name type="scientific">Siphoviridae sp. ct6oU4</name>
    <dbReference type="NCBI Taxonomy" id="2826299"/>
    <lineage>
        <taxon>Viruses</taxon>
        <taxon>Duplodnaviria</taxon>
        <taxon>Heunggongvirae</taxon>
        <taxon>Uroviricota</taxon>
        <taxon>Caudoviricetes</taxon>
    </lineage>
</organism>
<keyword evidence="3" id="KW-0231">Viral genome packaging</keyword>
<evidence type="ECO:0000256" key="3">
    <source>
        <dbReference type="ARBA" id="ARBA00023219"/>
    </source>
</evidence>
<keyword evidence="1" id="KW-1188">Viral release from host cell</keyword>
<dbReference type="EMBL" id="BK015709">
    <property type="protein sequence ID" value="DAE21170.1"/>
    <property type="molecule type" value="Genomic_DNA"/>
</dbReference>
<accession>A0A8S5QQ94</accession>
<keyword evidence="2" id="KW-1160">Virus entry into host cell</keyword>
<dbReference type="InterPro" id="IPR006944">
    <property type="entry name" value="Phage/GTA_portal"/>
</dbReference>
<protein>
    <submittedName>
        <fullName evidence="4">Portal protein</fullName>
    </submittedName>
</protein>
<dbReference type="Pfam" id="PF04860">
    <property type="entry name" value="Phage_portal"/>
    <property type="match status" value="1"/>
</dbReference>
<evidence type="ECO:0000256" key="1">
    <source>
        <dbReference type="ARBA" id="ARBA00022950"/>
    </source>
</evidence>
<reference evidence="4" key="1">
    <citation type="journal article" date="2021" name="Proc. Natl. Acad. Sci. U.S.A.">
        <title>A Catalog of Tens of Thousands of Viruses from Human Metagenomes Reveals Hidden Associations with Chronic Diseases.</title>
        <authorList>
            <person name="Tisza M.J."/>
            <person name="Buck C.B."/>
        </authorList>
    </citation>
    <scope>NUCLEOTIDE SEQUENCE</scope>
    <source>
        <strain evidence="4">Ct6oU4</strain>
    </source>
</reference>
<name>A0A8S5QQ94_9CAUD</name>
<evidence type="ECO:0000256" key="2">
    <source>
        <dbReference type="ARBA" id="ARBA00023009"/>
    </source>
</evidence>
<keyword evidence="2" id="KW-1171">Viral genome ejection through host cell envelope</keyword>
<sequence length="417" mass="45766">MGKRKSTLWGMFREAAVSVLRDVTGGGGGTIERAPGLLPVGTILGLDDMVDAYTASSVACVKRCVEIKAGSVASLGLHAMRRRMEDGRTWYEDAEGTLADRLLSERPNPRQTGFDLLWQVVYQREMYGNAYVVPVYRGGVLSALYCVPPDCSVSYDRLRGVYTVNDIYDGIEGEYMPDEIIHIRSYCRDGFLGTPVTELASLVLSNARKAYKQEGEMFTPGSTLRGFITGEDTVQVGYGGATDKQLKGVTQRIREAIGSGQNLNFLPGTMKFVQTGMTPSDLQLLDSMKFINMEICRFFGVPPMQVFQDTNANYSSTESSQTIFMTSTLAPLMRQIESEVTEKLFGGDGHMRARFRIDDYYQNAPLAQATALSKLIQTGVITPNEARARMGYRPLEGGDDLVANGSLTKLGAGNSKE</sequence>
<dbReference type="InterPro" id="IPR006427">
    <property type="entry name" value="Portal_HK97"/>
</dbReference>
<keyword evidence="1" id="KW-0118">Viral capsid assembly</keyword>
<dbReference type="NCBIfam" id="TIGR01537">
    <property type="entry name" value="portal_HK97"/>
    <property type="match status" value="1"/>
</dbReference>
<keyword evidence="2" id="KW-1162">Viral penetration into host cytoplasm</keyword>
<proteinExistence type="predicted"/>
<evidence type="ECO:0000313" key="4">
    <source>
        <dbReference type="EMBL" id="DAE21170.1"/>
    </source>
</evidence>